<evidence type="ECO:0000313" key="1">
    <source>
        <dbReference type="EMBL" id="GEB85189.1"/>
    </source>
</evidence>
<dbReference type="EMBL" id="BJMV01000004">
    <property type="protein sequence ID" value="GEB85189.1"/>
    <property type="molecule type" value="Genomic_DNA"/>
</dbReference>
<reference evidence="1 2" key="1">
    <citation type="submission" date="2019-06" db="EMBL/GenBank/DDBJ databases">
        <title>Whole genome shotgun sequence of Acetobacter peroxydans NBRC 13755.</title>
        <authorList>
            <person name="Hosoyama A."/>
            <person name="Uohara A."/>
            <person name="Ohji S."/>
            <person name="Ichikawa N."/>
        </authorList>
    </citation>
    <scope>NUCLEOTIDE SEQUENCE [LARGE SCALE GENOMIC DNA]</scope>
    <source>
        <strain evidence="1 2">NBRC 13755</strain>
    </source>
</reference>
<dbReference type="Proteomes" id="UP000317730">
    <property type="component" value="Unassembled WGS sequence"/>
</dbReference>
<dbReference type="AlphaFoldDB" id="A0A4Y3TUK0"/>
<proteinExistence type="predicted"/>
<keyword evidence="2" id="KW-1185">Reference proteome</keyword>
<name>A0A4Y3TUK0_9PROT</name>
<comment type="caution">
    <text evidence="1">The sequence shown here is derived from an EMBL/GenBank/DDBJ whole genome shotgun (WGS) entry which is preliminary data.</text>
</comment>
<sequence length="69" mass="7592">MPDSAWAALVTTCAEAGLAASRPTVSAMADAENRLNFMIGILRLVKRIWNGHPTFDPEREGMMAFRLTL</sequence>
<organism evidence="1 2">
    <name type="scientific">Acetobacter peroxydans</name>
    <dbReference type="NCBI Taxonomy" id="104098"/>
    <lineage>
        <taxon>Bacteria</taxon>
        <taxon>Pseudomonadati</taxon>
        <taxon>Pseudomonadota</taxon>
        <taxon>Alphaproteobacteria</taxon>
        <taxon>Acetobacterales</taxon>
        <taxon>Acetobacteraceae</taxon>
        <taxon>Acetobacter</taxon>
    </lineage>
</organism>
<protein>
    <submittedName>
        <fullName evidence="1">Uncharacterized protein</fullName>
    </submittedName>
</protein>
<evidence type="ECO:0000313" key="2">
    <source>
        <dbReference type="Proteomes" id="UP000317730"/>
    </source>
</evidence>
<gene>
    <name evidence="1" type="ORF">APE01nite_09860</name>
</gene>
<accession>A0A4Y3TUK0</accession>